<dbReference type="OrthoDB" id="9801234at2"/>
<comment type="similarity">
    <text evidence="1">Belongs to the RelE toxin family.</text>
</comment>
<keyword evidence="3" id="KW-0614">Plasmid</keyword>
<dbReference type="Pfam" id="PF05016">
    <property type="entry name" value="ParE_toxin"/>
    <property type="match status" value="1"/>
</dbReference>
<dbReference type="SUPFAM" id="SSF143011">
    <property type="entry name" value="RelE-like"/>
    <property type="match status" value="1"/>
</dbReference>
<dbReference type="Proteomes" id="UP000196205">
    <property type="component" value="Plasmid pAP1342-5"/>
</dbReference>
<evidence type="ECO:0000256" key="2">
    <source>
        <dbReference type="ARBA" id="ARBA00022649"/>
    </source>
</evidence>
<evidence type="ECO:0008006" key="5">
    <source>
        <dbReference type="Google" id="ProtNLM"/>
    </source>
</evidence>
<reference evidence="3 4" key="1">
    <citation type="submission" date="2017-05" db="EMBL/GenBank/DDBJ databases">
        <title>Genome sequence of Acetobacter pasteurianus subsp. pasteurianus strain SRCM101342.</title>
        <authorList>
            <person name="Cho S.H."/>
        </authorList>
    </citation>
    <scope>NUCLEOTIDE SEQUENCE [LARGE SCALE GENOMIC DNA]</scope>
    <source>
        <strain evidence="3 4">SRCM101342</strain>
        <plasmid evidence="4">pap1342-5</plasmid>
    </source>
</reference>
<geneLocation type="plasmid" evidence="4">
    <name>pap1342-5</name>
</geneLocation>
<evidence type="ECO:0000256" key="1">
    <source>
        <dbReference type="ARBA" id="ARBA00006226"/>
    </source>
</evidence>
<dbReference type="AlphaFoldDB" id="A0A1Y0YBM5"/>
<organism evidence="3 4">
    <name type="scientific">Acetobacter pasteurianus subsp. pasteurianus</name>
    <dbReference type="NCBI Taxonomy" id="481145"/>
    <lineage>
        <taxon>Bacteria</taxon>
        <taxon>Pseudomonadati</taxon>
        <taxon>Pseudomonadota</taxon>
        <taxon>Alphaproteobacteria</taxon>
        <taxon>Acetobacterales</taxon>
        <taxon>Acetobacteraceae</taxon>
        <taxon>Acetobacter</taxon>
    </lineage>
</organism>
<accession>A0A1Y0YBM5</accession>
<protein>
    <recommendedName>
        <fullName evidence="5">Type II toxin-antitoxin system RelE/ParE family toxin</fullName>
    </recommendedName>
</protein>
<dbReference type="InterPro" id="IPR007712">
    <property type="entry name" value="RelE/ParE_toxin"/>
</dbReference>
<evidence type="ECO:0000313" key="3">
    <source>
        <dbReference type="EMBL" id="ARW49516.1"/>
    </source>
</evidence>
<dbReference type="InterPro" id="IPR035093">
    <property type="entry name" value="RelE/ParE_toxin_dom_sf"/>
</dbReference>
<gene>
    <name evidence="3" type="ORF">S1001342_03226</name>
</gene>
<dbReference type="EMBL" id="CP021514">
    <property type="protein sequence ID" value="ARW49516.1"/>
    <property type="molecule type" value="Genomic_DNA"/>
</dbReference>
<dbReference type="PANTHER" id="PTHR35601:SF1">
    <property type="entry name" value="TOXIN RELE"/>
    <property type="match status" value="1"/>
</dbReference>
<proteinExistence type="inferred from homology"/>
<dbReference type="RefSeq" id="WP_087652394.1">
    <property type="nucleotide sequence ID" value="NZ_CP021514.1"/>
</dbReference>
<name>A0A1Y0YBM5_ACEPA</name>
<dbReference type="Gene3D" id="3.30.2310.20">
    <property type="entry name" value="RelE-like"/>
    <property type="match status" value="1"/>
</dbReference>
<sequence>MSNQPILEPPYTFKIKKDVLKTLRKLDTPIRERFLSKLMERCYSPYVPSAALRGKLAGYYKIKVGGLRLIYTVVDQKMLLLVVLIDKRENDDVYS</sequence>
<dbReference type="PANTHER" id="PTHR35601">
    <property type="entry name" value="TOXIN RELE"/>
    <property type="match status" value="1"/>
</dbReference>
<keyword evidence="2" id="KW-1277">Toxin-antitoxin system</keyword>
<evidence type="ECO:0000313" key="4">
    <source>
        <dbReference type="Proteomes" id="UP000196205"/>
    </source>
</evidence>